<dbReference type="InterPro" id="IPR023577">
    <property type="entry name" value="CYTH_domain"/>
</dbReference>
<sequence length="212" mass="24696">MFLEIELKLHIAPEQVHLLLEHPLLKPNPTQPILVERLISRYFDSADLDLWQHGLSMRIREAGGRTIQTLKTAGKQIGDLQHRHEWDQLVTHNKPNIEQFTDVHLKTKLKSILGHKPLFELFHTDFERRSWNLFTENETHVECVLDQGHVKTATHQTALHEIELELKQGDSQQLYKIAEQLKSTIPLTVETRSKAMRGYLLYNDNKMSSNCL</sequence>
<comment type="caution">
    <text evidence="2">The sequence shown here is derived from an EMBL/GenBank/DDBJ whole genome shotgun (WGS) entry which is preliminary data.</text>
</comment>
<dbReference type="SMART" id="SM01118">
    <property type="entry name" value="CYTH"/>
    <property type="match status" value="1"/>
</dbReference>
<dbReference type="AlphaFoldDB" id="A8PLR1"/>
<protein>
    <submittedName>
        <fullName evidence="2">Adenylate cyclase</fullName>
    </submittedName>
</protein>
<dbReference type="OrthoDB" id="3034217at2"/>
<dbReference type="GO" id="GO:0050355">
    <property type="term" value="F:inorganic triphosphate phosphatase activity"/>
    <property type="evidence" value="ECO:0007669"/>
    <property type="project" value="InterPro"/>
</dbReference>
<dbReference type="GO" id="GO:0046872">
    <property type="term" value="F:metal ion binding"/>
    <property type="evidence" value="ECO:0007669"/>
    <property type="project" value="TreeGrafter"/>
</dbReference>
<accession>A8PLR1</accession>
<dbReference type="CDD" id="cd07756">
    <property type="entry name" value="CYTH-like_Pase_CHAD"/>
    <property type="match status" value="1"/>
</dbReference>
<dbReference type="Gene3D" id="2.40.320.10">
    <property type="entry name" value="Hypothetical Protein Pfu-838710-001"/>
    <property type="match status" value="1"/>
</dbReference>
<keyword evidence="3" id="KW-1185">Reference proteome</keyword>
<dbReference type="PANTHER" id="PTHR39569">
    <property type="entry name" value="INORGANIC TRIPHOSPHATASE"/>
    <property type="match status" value="1"/>
</dbReference>
<dbReference type="PANTHER" id="PTHR39569:SF1">
    <property type="entry name" value="INORGANIC TRIPHOSPHATASE"/>
    <property type="match status" value="1"/>
</dbReference>
<reference evidence="2" key="2">
    <citation type="submission" date="2007-10" db="EMBL/GenBank/DDBJ databases">
        <authorList>
            <person name="Myers G.S."/>
        </authorList>
    </citation>
    <scope>NUCLEOTIDE SEQUENCE [LARGE SCALE GENOMIC DNA]</scope>
</reference>
<organism evidence="2 3">
    <name type="scientific">Rickettsiella grylli</name>
    <dbReference type="NCBI Taxonomy" id="59196"/>
    <lineage>
        <taxon>Bacteria</taxon>
        <taxon>Pseudomonadati</taxon>
        <taxon>Pseudomonadota</taxon>
        <taxon>Gammaproteobacteria</taxon>
        <taxon>Legionellales</taxon>
        <taxon>Coxiellaceae</taxon>
        <taxon>Rickettsiella</taxon>
    </lineage>
</organism>
<evidence type="ECO:0000313" key="2">
    <source>
        <dbReference type="EMBL" id="EDP45850.1"/>
    </source>
</evidence>
<dbReference type="STRING" id="59196.RICGR_0506"/>
<dbReference type="SUPFAM" id="SSF55154">
    <property type="entry name" value="CYTH-like phosphatases"/>
    <property type="match status" value="1"/>
</dbReference>
<dbReference type="PROSITE" id="PS51707">
    <property type="entry name" value="CYTH"/>
    <property type="match status" value="1"/>
</dbReference>
<dbReference type="EMBL" id="AAQJ02000001">
    <property type="protein sequence ID" value="EDP45850.1"/>
    <property type="molecule type" value="Genomic_DNA"/>
</dbReference>
<dbReference type="Pfam" id="PF01928">
    <property type="entry name" value="CYTH"/>
    <property type="match status" value="1"/>
</dbReference>
<evidence type="ECO:0000259" key="1">
    <source>
        <dbReference type="PROSITE" id="PS51707"/>
    </source>
</evidence>
<dbReference type="RefSeq" id="WP_006034838.1">
    <property type="nucleotide sequence ID" value="NZ_AAQJ02000001.1"/>
</dbReference>
<dbReference type="InterPro" id="IPR033469">
    <property type="entry name" value="CYTH-like_dom_sf"/>
</dbReference>
<name>A8PLR1_9COXI</name>
<dbReference type="eggNOG" id="COG3025">
    <property type="taxonomic scope" value="Bacteria"/>
</dbReference>
<evidence type="ECO:0000313" key="3">
    <source>
        <dbReference type="Proteomes" id="UP000054075"/>
    </source>
</evidence>
<gene>
    <name evidence="2" type="ORF">RICGR_0506</name>
</gene>
<dbReference type="InterPro" id="IPR039013">
    <property type="entry name" value="YgiF"/>
</dbReference>
<dbReference type="Proteomes" id="UP000054075">
    <property type="component" value="Unassembled WGS sequence"/>
</dbReference>
<reference evidence="2" key="1">
    <citation type="submission" date="2006-04" db="EMBL/GenBank/DDBJ databases">
        <authorList>
            <person name="Seshadri R."/>
            <person name="Federici B.A."/>
        </authorList>
    </citation>
    <scope>NUCLEOTIDE SEQUENCE [LARGE SCALE GENOMIC DNA]</scope>
</reference>
<proteinExistence type="predicted"/>
<feature type="domain" description="CYTH" evidence="1">
    <location>
        <begin position="2"/>
        <end position="205"/>
    </location>
</feature>